<dbReference type="RefSeq" id="WP_345264858.1">
    <property type="nucleotide sequence ID" value="NZ_BAABHB010000002.1"/>
</dbReference>
<proteinExistence type="predicted"/>
<gene>
    <name evidence="1" type="ORF">GCM10023187_11490</name>
</gene>
<evidence type="ECO:0000313" key="2">
    <source>
        <dbReference type="Proteomes" id="UP001500936"/>
    </source>
</evidence>
<organism evidence="1 2">
    <name type="scientific">Nibrella viscosa</name>
    <dbReference type="NCBI Taxonomy" id="1084524"/>
    <lineage>
        <taxon>Bacteria</taxon>
        <taxon>Pseudomonadati</taxon>
        <taxon>Bacteroidota</taxon>
        <taxon>Cytophagia</taxon>
        <taxon>Cytophagales</taxon>
        <taxon>Spirosomataceae</taxon>
        <taxon>Nibrella</taxon>
    </lineage>
</organism>
<evidence type="ECO:0000313" key="1">
    <source>
        <dbReference type="EMBL" id="GAA4399514.1"/>
    </source>
</evidence>
<name>A0ABP8K2J9_9BACT</name>
<keyword evidence="2" id="KW-1185">Reference proteome</keyword>
<dbReference type="EMBL" id="BAABHB010000002">
    <property type="protein sequence ID" value="GAA4399514.1"/>
    <property type="molecule type" value="Genomic_DNA"/>
</dbReference>
<accession>A0ABP8K2J9</accession>
<sequence length="115" mass="12731">METVERAEHMLIDTLGAFQHGNETKLLSESHGKLLIEGWLNALDGNLNLAVVRNSLRDLRDELKKPSPNSSVMHGLLVSLANQAHEAARTADTADIWAARLEELSVALYNFSRNV</sequence>
<comment type="caution">
    <text evidence="1">The sequence shown here is derived from an EMBL/GenBank/DDBJ whole genome shotgun (WGS) entry which is preliminary data.</text>
</comment>
<reference evidence="2" key="1">
    <citation type="journal article" date="2019" name="Int. J. Syst. Evol. Microbiol.">
        <title>The Global Catalogue of Microorganisms (GCM) 10K type strain sequencing project: providing services to taxonomists for standard genome sequencing and annotation.</title>
        <authorList>
            <consortium name="The Broad Institute Genomics Platform"/>
            <consortium name="The Broad Institute Genome Sequencing Center for Infectious Disease"/>
            <person name="Wu L."/>
            <person name="Ma J."/>
        </authorList>
    </citation>
    <scope>NUCLEOTIDE SEQUENCE [LARGE SCALE GENOMIC DNA]</scope>
    <source>
        <strain evidence="2">JCM 17925</strain>
    </source>
</reference>
<protein>
    <submittedName>
        <fullName evidence="1">Uncharacterized protein</fullName>
    </submittedName>
</protein>
<dbReference type="Proteomes" id="UP001500936">
    <property type="component" value="Unassembled WGS sequence"/>
</dbReference>